<proteinExistence type="predicted"/>
<dbReference type="GeneID" id="5969529"/>
<organism evidence="1 2">
    <name type="scientific">Phaeosphaeria nodorum (strain SN15 / ATCC MYA-4574 / FGSC 10173)</name>
    <name type="common">Glume blotch fungus</name>
    <name type="synonym">Parastagonospora nodorum</name>
    <dbReference type="NCBI Taxonomy" id="321614"/>
    <lineage>
        <taxon>Eukaryota</taxon>
        <taxon>Fungi</taxon>
        <taxon>Dikarya</taxon>
        <taxon>Ascomycota</taxon>
        <taxon>Pezizomycotina</taxon>
        <taxon>Dothideomycetes</taxon>
        <taxon>Pleosporomycetidae</taxon>
        <taxon>Pleosporales</taxon>
        <taxon>Pleosporineae</taxon>
        <taxon>Phaeosphaeriaceae</taxon>
        <taxon>Parastagonospora</taxon>
    </lineage>
</organism>
<accession>Q0V1Q4</accession>
<reference evidence="2" key="1">
    <citation type="journal article" date="2007" name="Plant Cell">
        <title>Dothideomycete-plant interactions illuminated by genome sequencing and EST analysis of the wheat pathogen Stagonospora nodorum.</title>
        <authorList>
            <person name="Hane J.K."/>
            <person name="Lowe R.G."/>
            <person name="Solomon P.S."/>
            <person name="Tan K.C."/>
            <person name="Schoch C.L."/>
            <person name="Spatafora J.W."/>
            <person name="Crous P.W."/>
            <person name="Kodira C."/>
            <person name="Birren B.W."/>
            <person name="Galagan J.E."/>
            <person name="Torriani S.F."/>
            <person name="McDonald B.A."/>
            <person name="Oliver R.P."/>
        </authorList>
    </citation>
    <scope>NUCLEOTIDE SEQUENCE [LARGE SCALE GENOMIC DNA]</scope>
    <source>
        <strain evidence="2">SN15 / ATCC MYA-4574 / FGSC 10173</strain>
    </source>
</reference>
<dbReference type="Proteomes" id="UP000001055">
    <property type="component" value="Unassembled WGS sequence"/>
</dbReference>
<dbReference type="InParanoid" id="Q0V1Q4"/>
<evidence type="ECO:0008006" key="3">
    <source>
        <dbReference type="Google" id="ProtNLM"/>
    </source>
</evidence>
<dbReference type="KEGG" id="pno:SNOG_02060"/>
<sequence length="465" mass="53644">MADKECVVCTKPAYIWCQRCAETEVGGRPLNVRWYCTPLCQEADRLTHQTTCFSKDDKKDLLDRAYRAGELVQVIFYSFIEHTWTYDMSNIKIIPDRDREIRALEVTRGPGNDNGPGGESTCEQYAGGWLYKIPPELFRSAAEQKAKHMLLADQRSVWMFMNMHFVVRALFKDLINDPKQDIKELVHRLPNGTRRFVRHIDSSGKKTKRDDLKNPDEDALSDLKGVYRITLKDGTKLALDLAGAQYDLHHSTVEPWIPYLNRSASEMKYRVPFRSHYDKHMAFMSNFHHITHMTIELEQLKSLDSMLTSCRSTPGFELGNMFVGDNDHLLLCRNKLEMAVVSCLQERPNQIDADKLTYIVAPFDLRHPTVIEKMDKAAAGESALFDVGDMRKFDWSKLSDMIKMPGDVIKYAEKKKAKNLLQFRCVYKMPGDWRLVFLENDLPSEKVPPKCISENPYWKGKGKGQ</sequence>
<dbReference type="Gene3D" id="6.10.140.2220">
    <property type="match status" value="1"/>
</dbReference>
<gene>
    <name evidence="1" type="ORF">SNOG_02060</name>
</gene>
<evidence type="ECO:0000313" key="1">
    <source>
        <dbReference type="EMBL" id="EAT90272.1"/>
    </source>
</evidence>
<name>Q0V1Q4_PHANO</name>
<evidence type="ECO:0000313" key="2">
    <source>
        <dbReference type="Proteomes" id="UP000001055"/>
    </source>
</evidence>
<dbReference type="EMBL" id="CH445327">
    <property type="protein sequence ID" value="EAT90272.1"/>
    <property type="molecule type" value="Genomic_DNA"/>
</dbReference>
<protein>
    <recommendedName>
        <fullName evidence="3">Suppressor of anucleate metulae protein B</fullName>
    </recommendedName>
</protein>
<dbReference type="RefSeq" id="XP_001792679.1">
    <property type="nucleotide sequence ID" value="XM_001792627.1"/>
</dbReference>
<dbReference type="AlphaFoldDB" id="Q0V1Q4"/>
<dbReference type="VEuPathDB" id="FungiDB:JI435_020600"/>
<dbReference type="OMA" id="FRENTWT"/>
<dbReference type="HOGENOM" id="CLU_588063_0_0_1"/>